<keyword evidence="6" id="KW-0804">Transcription</keyword>
<keyword evidence="2 8" id="KW-0597">Phosphoprotein</keyword>
<comment type="function">
    <text evidence="7">May play the central regulatory role in sporulation. It may be an element of the effector pathway responsible for the activation of sporulation genes in response to nutritional stress. Spo0A may act in concert with spo0H (a sigma factor) to control the expression of some genes that are critical to the sporulation process.</text>
</comment>
<dbReference type="FunFam" id="1.10.10.10:FF:000005">
    <property type="entry name" value="Two-component system response regulator"/>
    <property type="match status" value="1"/>
</dbReference>
<evidence type="ECO:0000259" key="10">
    <source>
        <dbReference type="PROSITE" id="PS50110"/>
    </source>
</evidence>
<dbReference type="RefSeq" id="WP_068715145.1">
    <property type="nucleotide sequence ID" value="NZ_LWDV01000006.1"/>
</dbReference>
<keyword evidence="13" id="KW-1185">Reference proteome</keyword>
<dbReference type="GO" id="GO:0005829">
    <property type="term" value="C:cytosol"/>
    <property type="evidence" value="ECO:0007669"/>
    <property type="project" value="TreeGrafter"/>
</dbReference>
<dbReference type="Proteomes" id="UP000093514">
    <property type="component" value="Unassembled WGS sequence"/>
</dbReference>
<dbReference type="Pfam" id="PF00072">
    <property type="entry name" value="Response_reg"/>
    <property type="match status" value="1"/>
</dbReference>
<dbReference type="SUPFAM" id="SSF52172">
    <property type="entry name" value="CheY-like"/>
    <property type="match status" value="1"/>
</dbReference>
<dbReference type="GO" id="GO:0032993">
    <property type="term" value="C:protein-DNA complex"/>
    <property type="evidence" value="ECO:0007669"/>
    <property type="project" value="TreeGrafter"/>
</dbReference>
<dbReference type="InterPro" id="IPR001867">
    <property type="entry name" value="OmpR/PhoB-type_DNA-bd"/>
</dbReference>
<evidence type="ECO:0000256" key="2">
    <source>
        <dbReference type="ARBA" id="ARBA00022553"/>
    </source>
</evidence>
<dbReference type="EMBL" id="LWDV01000006">
    <property type="protein sequence ID" value="OCL28068.1"/>
    <property type="molecule type" value="Genomic_DNA"/>
</dbReference>
<dbReference type="InterPro" id="IPR039420">
    <property type="entry name" value="WalR-like"/>
</dbReference>
<name>A0A1C0ACH6_9FIRM</name>
<dbReference type="Pfam" id="PF00486">
    <property type="entry name" value="Trans_reg_C"/>
    <property type="match status" value="1"/>
</dbReference>
<dbReference type="InterPro" id="IPR001789">
    <property type="entry name" value="Sig_transdc_resp-reg_receiver"/>
</dbReference>
<evidence type="ECO:0000256" key="8">
    <source>
        <dbReference type="PROSITE-ProRule" id="PRU00169"/>
    </source>
</evidence>
<dbReference type="PANTHER" id="PTHR48111">
    <property type="entry name" value="REGULATOR OF RPOS"/>
    <property type="match status" value="1"/>
</dbReference>
<dbReference type="SMART" id="SM00862">
    <property type="entry name" value="Trans_reg_C"/>
    <property type="match status" value="1"/>
</dbReference>
<comment type="caution">
    <text evidence="12">The sequence shown here is derived from an EMBL/GenBank/DDBJ whole genome shotgun (WGS) entry which is preliminary data.</text>
</comment>
<dbReference type="InterPro" id="IPR036388">
    <property type="entry name" value="WH-like_DNA-bd_sf"/>
</dbReference>
<protein>
    <recommendedName>
        <fullName evidence="1">Stage 0 sporulation protein A homolog</fullName>
    </recommendedName>
</protein>
<sequence length="225" mass="25806">MRLLIVEDEYHLAEVLQKGLKEDGYAVDVASNGEEAIGLATVIDYDLIILDLMLPIKSGAEVLRELRDQGSKVSVLILTAKDSTEDKVMGLDLGADDYLTKPFAFAELRARIRALFRRRLEESNNVLKVDDLLLDTITHKVSRAGKDIELTVKEYSVLEYLIRNRGQVLSRTQIEEHVWDYRYGSSSNIVDVYIRYLRKKIDKGFDRKLIETVRGRGYRLKVVEK</sequence>
<feature type="DNA-binding region" description="OmpR/PhoB-type" evidence="9">
    <location>
        <begin position="124"/>
        <end position="222"/>
    </location>
</feature>
<organism evidence="12 13">
    <name type="scientific">Orenia metallireducens</name>
    <dbReference type="NCBI Taxonomy" id="1413210"/>
    <lineage>
        <taxon>Bacteria</taxon>
        <taxon>Bacillati</taxon>
        <taxon>Bacillota</taxon>
        <taxon>Clostridia</taxon>
        <taxon>Halanaerobiales</taxon>
        <taxon>Halobacteroidaceae</taxon>
        <taxon>Orenia</taxon>
    </lineage>
</organism>
<dbReference type="OrthoDB" id="152576at2"/>
<reference evidence="12 13" key="2">
    <citation type="submission" date="2016-08" db="EMBL/GenBank/DDBJ databases">
        <title>Orenia metallireducens sp. nov. strain Z6, a Novel Metal-reducing Firmicute from the Deep Subsurface.</title>
        <authorList>
            <person name="Maxim B.I."/>
            <person name="Kenneth K."/>
            <person name="Flynn T.M."/>
            <person name="Oloughlin E.J."/>
            <person name="Locke R.A."/>
            <person name="Weber J.R."/>
            <person name="Egan S.M."/>
            <person name="Mackie R.I."/>
            <person name="Cann I.K."/>
        </authorList>
    </citation>
    <scope>NUCLEOTIDE SEQUENCE [LARGE SCALE GENOMIC DNA]</scope>
    <source>
        <strain evidence="12 13">Z6</strain>
    </source>
</reference>
<evidence type="ECO:0000256" key="7">
    <source>
        <dbReference type="ARBA" id="ARBA00024867"/>
    </source>
</evidence>
<gene>
    <name evidence="12" type="ORF">U472_02395</name>
</gene>
<evidence type="ECO:0000256" key="4">
    <source>
        <dbReference type="ARBA" id="ARBA00023015"/>
    </source>
</evidence>
<dbReference type="PANTHER" id="PTHR48111:SF22">
    <property type="entry name" value="REGULATOR OF RPOS"/>
    <property type="match status" value="1"/>
</dbReference>
<evidence type="ECO:0000313" key="12">
    <source>
        <dbReference type="EMBL" id="OCL28068.1"/>
    </source>
</evidence>
<dbReference type="PROSITE" id="PS51755">
    <property type="entry name" value="OMPR_PHOB"/>
    <property type="match status" value="1"/>
</dbReference>
<evidence type="ECO:0000259" key="11">
    <source>
        <dbReference type="PROSITE" id="PS51755"/>
    </source>
</evidence>
<feature type="modified residue" description="4-aspartylphosphate" evidence="8">
    <location>
        <position position="51"/>
    </location>
</feature>
<dbReference type="Gene3D" id="3.40.50.2300">
    <property type="match status" value="1"/>
</dbReference>
<reference evidence="13" key="1">
    <citation type="submission" date="2016-07" db="EMBL/GenBank/DDBJ databases">
        <authorList>
            <person name="Florea S."/>
            <person name="Webb J.S."/>
            <person name="Jaromczyk J."/>
            <person name="Schardl C.L."/>
        </authorList>
    </citation>
    <scope>NUCLEOTIDE SEQUENCE [LARGE SCALE GENOMIC DNA]</scope>
    <source>
        <strain evidence="13">Z6</strain>
    </source>
</reference>
<dbReference type="AlphaFoldDB" id="A0A1C0ACH6"/>
<evidence type="ECO:0000256" key="1">
    <source>
        <dbReference type="ARBA" id="ARBA00018672"/>
    </source>
</evidence>
<keyword evidence="4" id="KW-0805">Transcription regulation</keyword>
<dbReference type="GO" id="GO:0000156">
    <property type="term" value="F:phosphorelay response regulator activity"/>
    <property type="evidence" value="ECO:0007669"/>
    <property type="project" value="TreeGrafter"/>
</dbReference>
<evidence type="ECO:0000256" key="6">
    <source>
        <dbReference type="ARBA" id="ARBA00023163"/>
    </source>
</evidence>
<dbReference type="Gene3D" id="6.10.250.690">
    <property type="match status" value="1"/>
</dbReference>
<proteinExistence type="predicted"/>
<dbReference type="InterPro" id="IPR011006">
    <property type="entry name" value="CheY-like_superfamily"/>
</dbReference>
<evidence type="ECO:0000256" key="9">
    <source>
        <dbReference type="PROSITE-ProRule" id="PRU01091"/>
    </source>
</evidence>
<evidence type="ECO:0000256" key="3">
    <source>
        <dbReference type="ARBA" id="ARBA00023012"/>
    </source>
</evidence>
<dbReference type="SMART" id="SM00448">
    <property type="entry name" value="REC"/>
    <property type="match status" value="1"/>
</dbReference>
<feature type="domain" description="Response regulatory" evidence="10">
    <location>
        <begin position="2"/>
        <end position="116"/>
    </location>
</feature>
<evidence type="ECO:0000256" key="5">
    <source>
        <dbReference type="ARBA" id="ARBA00023125"/>
    </source>
</evidence>
<accession>A0A1C0ACH6</accession>
<dbReference type="CDD" id="cd19935">
    <property type="entry name" value="REC_OmpR_CusR-like"/>
    <property type="match status" value="1"/>
</dbReference>
<keyword evidence="3" id="KW-0902">Two-component regulatory system</keyword>
<dbReference type="Gene3D" id="1.10.10.10">
    <property type="entry name" value="Winged helix-like DNA-binding domain superfamily/Winged helix DNA-binding domain"/>
    <property type="match status" value="1"/>
</dbReference>
<keyword evidence="5 9" id="KW-0238">DNA-binding</keyword>
<dbReference type="FunFam" id="3.40.50.2300:FF:000002">
    <property type="entry name" value="DNA-binding response regulator PhoP"/>
    <property type="match status" value="1"/>
</dbReference>
<evidence type="ECO:0000313" key="13">
    <source>
        <dbReference type="Proteomes" id="UP000093514"/>
    </source>
</evidence>
<dbReference type="PROSITE" id="PS50110">
    <property type="entry name" value="RESPONSE_REGULATORY"/>
    <property type="match status" value="1"/>
</dbReference>
<dbReference type="GO" id="GO:0000976">
    <property type="term" value="F:transcription cis-regulatory region binding"/>
    <property type="evidence" value="ECO:0007669"/>
    <property type="project" value="TreeGrafter"/>
</dbReference>
<feature type="domain" description="OmpR/PhoB-type" evidence="11">
    <location>
        <begin position="124"/>
        <end position="222"/>
    </location>
</feature>
<dbReference type="GO" id="GO:0006355">
    <property type="term" value="P:regulation of DNA-templated transcription"/>
    <property type="evidence" value="ECO:0007669"/>
    <property type="project" value="InterPro"/>
</dbReference>
<dbReference type="CDD" id="cd00383">
    <property type="entry name" value="trans_reg_C"/>
    <property type="match status" value="1"/>
</dbReference>